<dbReference type="InterPro" id="IPR021054">
    <property type="entry name" value="Cell_wall_mannoprotein_1"/>
</dbReference>
<dbReference type="PANTHER" id="PTHR38123:SF6">
    <property type="entry name" value="CELL WALL SERINE-THREONINE-RICH GALACTOMANNOPROTEIN MP1 (AFU_ORTHOLOGUE AFUA_4G03240)"/>
    <property type="match status" value="1"/>
</dbReference>
<dbReference type="Gene3D" id="1.20.1280.140">
    <property type="match status" value="1"/>
</dbReference>
<protein>
    <recommendedName>
        <fullName evidence="4">Cell wall galactomannoprotein</fullName>
    </recommendedName>
</protein>
<evidence type="ECO:0000313" key="3">
    <source>
        <dbReference type="Proteomes" id="UP000317257"/>
    </source>
</evidence>
<feature type="chain" id="PRO_5022668128" description="Cell wall galactomannoprotein" evidence="1">
    <location>
        <begin position="20"/>
        <end position="194"/>
    </location>
</feature>
<accession>A0A5C6G831</accession>
<gene>
    <name evidence="2" type="ORF">ED733_004066</name>
</gene>
<dbReference type="EMBL" id="SBHS01000014">
    <property type="protein sequence ID" value="TWU73922.1"/>
    <property type="molecule type" value="Genomic_DNA"/>
</dbReference>
<dbReference type="PANTHER" id="PTHR38123">
    <property type="entry name" value="CELL WALL SERINE-THREONINE-RICH GALACTOMANNOPROTEIN MP1 (AFU_ORTHOLOGUE AFUA_4G03240)"/>
    <property type="match status" value="1"/>
</dbReference>
<dbReference type="Proteomes" id="UP000317257">
    <property type="component" value="Unassembled WGS sequence"/>
</dbReference>
<dbReference type="AlphaFoldDB" id="A0A5C6G831"/>
<feature type="signal peptide" evidence="1">
    <location>
        <begin position="1"/>
        <end position="19"/>
    </location>
</feature>
<reference evidence="3" key="1">
    <citation type="submission" date="2018-12" db="EMBL/GenBank/DDBJ databases">
        <title>The complete genome of Metarhizium rileyi, a key fungal pathogen of Lepidoptera.</title>
        <authorList>
            <person name="Binneck E."/>
            <person name="Lastra C.C.L."/>
            <person name="Sosa-Gomez D.R."/>
        </authorList>
    </citation>
    <scope>NUCLEOTIDE SEQUENCE [LARGE SCALE GENOMIC DNA]</scope>
    <source>
        <strain evidence="3">Cep018-CH2</strain>
    </source>
</reference>
<evidence type="ECO:0000313" key="2">
    <source>
        <dbReference type="EMBL" id="TWU73922.1"/>
    </source>
</evidence>
<comment type="caution">
    <text evidence="2">The sequence shown here is derived from an EMBL/GenBank/DDBJ whole genome shotgun (WGS) entry which is preliminary data.</text>
</comment>
<evidence type="ECO:0008006" key="4">
    <source>
        <dbReference type="Google" id="ProtNLM"/>
    </source>
</evidence>
<sequence>MQFSLSVALLLYLASGAYSLVATPPSTSIDGSFSALVDRDIDTATSVLADVKTGFDALAVAVKDFQGDVAPMKAAASSLLGKVESGTTTVKDMTPLSVFDCLSLIGPAKDLQKQARLLADQFKAKKNDIQKYKQCAVTYGFIDQGVADSAVLIAVIVSKVPDAFQGTVQSQGDKVTQELKNIRDVFASGSCSDS</sequence>
<evidence type="ECO:0000256" key="1">
    <source>
        <dbReference type="SAM" id="SignalP"/>
    </source>
</evidence>
<proteinExistence type="predicted"/>
<name>A0A5C6G831_METRR</name>
<dbReference type="GO" id="GO:0005576">
    <property type="term" value="C:extracellular region"/>
    <property type="evidence" value="ECO:0007669"/>
    <property type="project" value="TreeGrafter"/>
</dbReference>
<organism evidence="2 3">
    <name type="scientific">Metarhizium rileyi (strain RCEF 4871)</name>
    <name type="common">Nomuraea rileyi</name>
    <dbReference type="NCBI Taxonomy" id="1649241"/>
    <lineage>
        <taxon>Eukaryota</taxon>
        <taxon>Fungi</taxon>
        <taxon>Dikarya</taxon>
        <taxon>Ascomycota</taxon>
        <taxon>Pezizomycotina</taxon>
        <taxon>Sordariomycetes</taxon>
        <taxon>Hypocreomycetidae</taxon>
        <taxon>Hypocreales</taxon>
        <taxon>Clavicipitaceae</taxon>
        <taxon>Metarhizium</taxon>
    </lineage>
</organism>
<keyword evidence="1" id="KW-0732">Signal</keyword>
<dbReference type="Pfam" id="PF12296">
    <property type="entry name" value="HsbA"/>
    <property type="match status" value="1"/>
</dbReference>